<keyword evidence="8 15" id="KW-0479">Metal-binding</keyword>
<dbReference type="PROSITE" id="PS50305">
    <property type="entry name" value="SIRTUIN"/>
    <property type="match status" value="1"/>
</dbReference>
<dbReference type="InterPro" id="IPR002401">
    <property type="entry name" value="Cyt_P450_E_grp-I"/>
</dbReference>
<dbReference type="PROSITE" id="PS00086">
    <property type="entry name" value="CYTOCHROME_P450"/>
    <property type="match status" value="1"/>
</dbReference>
<keyword evidence="14 18" id="KW-0472">Membrane</keyword>
<feature type="region of interest" description="Disordered" evidence="17">
    <location>
        <begin position="927"/>
        <end position="994"/>
    </location>
</feature>
<feature type="binding site" evidence="16">
    <location>
        <position position="771"/>
    </location>
    <ligand>
        <name>Zn(2+)</name>
        <dbReference type="ChEBI" id="CHEBI:29105"/>
    </ligand>
</feature>
<feature type="domain" description="Deacetylase sirtuin-type" evidence="19">
    <location>
        <begin position="604"/>
        <end position="866"/>
    </location>
</feature>
<feature type="transmembrane region" description="Helical" evidence="18">
    <location>
        <begin position="28"/>
        <end position="50"/>
    </location>
</feature>
<evidence type="ECO:0000256" key="13">
    <source>
        <dbReference type="ARBA" id="ARBA00023033"/>
    </source>
</evidence>
<dbReference type="Pfam" id="PF00067">
    <property type="entry name" value="p450"/>
    <property type="match status" value="1"/>
</dbReference>
<comment type="cofactor">
    <cofactor evidence="1 15">
        <name>heme</name>
        <dbReference type="ChEBI" id="CHEBI:30413"/>
    </cofactor>
</comment>
<dbReference type="InterPro" id="IPR017972">
    <property type="entry name" value="Cyt_P450_CS"/>
</dbReference>
<accession>A0A7S9GEM5</accession>
<evidence type="ECO:0000256" key="12">
    <source>
        <dbReference type="ARBA" id="ARBA00023027"/>
    </source>
</evidence>
<evidence type="ECO:0000256" key="3">
    <source>
        <dbReference type="ARBA" id="ARBA00006924"/>
    </source>
</evidence>
<dbReference type="CDD" id="cd01408">
    <property type="entry name" value="SIRT1"/>
    <property type="match status" value="1"/>
</dbReference>
<evidence type="ECO:0000256" key="1">
    <source>
        <dbReference type="ARBA" id="ARBA00001971"/>
    </source>
</evidence>
<feature type="compositionally biased region" description="Basic and acidic residues" evidence="17">
    <location>
        <begin position="954"/>
        <end position="978"/>
    </location>
</feature>
<keyword evidence="11 15" id="KW-0408">Iron</keyword>
<feature type="region of interest" description="Disordered" evidence="17">
    <location>
        <begin position="560"/>
        <end position="593"/>
    </location>
</feature>
<feature type="binding site" evidence="16">
    <location>
        <position position="745"/>
    </location>
    <ligand>
        <name>Zn(2+)</name>
        <dbReference type="ChEBI" id="CHEBI:29105"/>
    </ligand>
</feature>
<dbReference type="PRINTS" id="PR00385">
    <property type="entry name" value="P450"/>
</dbReference>
<keyword evidence="16" id="KW-0862">Zinc</keyword>
<evidence type="ECO:0000256" key="11">
    <source>
        <dbReference type="ARBA" id="ARBA00023004"/>
    </source>
</evidence>
<gene>
    <name evidence="20" type="primary">SIR2</name>
</gene>
<keyword evidence="10" id="KW-0560">Oxidoreductase</keyword>
<evidence type="ECO:0000256" key="5">
    <source>
        <dbReference type="ARBA" id="ARBA00022617"/>
    </source>
</evidence>
<evidence type="ECO:0000256" key="17">
    <source>
        <dbReference type="SAM" id="MobiDB-lite"/>
    </source>
</evidence>
<dbReference type="Pfam" id="PF02146">
    <property type="entry name" value="SIR2"/>
    <property type="match status" value="1"/>
</dbReference>
<dbReference type="FunFam" id="1.10.630.10:FF:000047">
    <property type="entry name" value="Cytochrome P450 monooxygenase"/>
    <property type="match status" value="1"/>
</dbReference>
<protein>
    <submittedName>
        <fullName evidence="20">NAD-dependent deacetylase sirtuin-2</fullName>
    </submittedName>
</protein>
<reference evidence="20" key="1">
    <citation type="submission" date="2020-01" db="EMBL/GenBank/DDBJ databases">
        <authorList>
            <person name="Zhang H."/>
            <person name="Wang F."/>
        </authorList>
    </citation>
    <scope>NUCLEOTIDE SEQUENCE</scope>
    <source>
        <strain evidence="20">JMB-122</strain>
    </source>
</reference>
<comment type="similarity">
    <text evidence="4">Belongs to the cytochrome P450 family.</text>
</comment>
<keyword evidence="13" id="KW-0503">Monooxygenase</keyword>
<feature type="binding site" evidence="16">
    <location>
        <position position="742"/>
    </location>
    <ligand>
        <name>Zn(2+)</name>
        <dbReference type="ChEBI" id="CHEBI:29105"/>
    </ligand>
</feature>
<evidence type="ECO:0000256" key="10">
    <source>
        <dbReference type="ARBA" id="ARBA00023002"/>
    </source>
</evidence>
<dbReference type="GO" id="GO:0004497">
    <property type="term" value="F:monooxygenase activity"/>
    <property type="evidence" value="ECO:0007669"/>
    <property type="project" value="UniProtKB-KW"/>
</dbReference>
<dbReference type="InterPro" id="IPR001128">
    <property type="entry name" value="Cyt_P450"/>
</dbReference>
<feature type="binding site" evidence="16">
    <location>
        <position position="766"/>
    </location>
    <ligand>
        <name>Zn(2+)</name>
        <dbReference type="ChEBI" id="CHEBI:29105"/>
    </ligand>
</feature>
<evidence type="ECO:0000256" key="18">
    <source>
        <dbReference type="SAM" id="Phobius"/>
    </source>
</evidence>
<feature type="binding site" description="axial binding residue" evidence="15">
    <location>
        <position position="458"/>
    </location>
    <ligand>
        <name>heme</name>
        <dbReference type="ChEBI" id="CHEBI:30413"/>
    </ligand>
    <ligandPart>
        <name>Fe</name>
        <dbReference type="ChEBI" id="CHEBI:18248"/>
    </ligandPart>
</feature>
<dbReference type="InterPro" id="IPR026590">
    <property type="entry name" value="Ssirtuin_cat_dom"/>
</dbReference>
<dbReference type="GO" id="GO:0005506">
    <property type="term" value="F:iron ion binding"/>
    <property type="evidence" value="ECO:0007669"/>
    <property type="project" value="InterPro"/>
</dbReference>
<dbReference type="InterPro" id="IPR003000">
    <property type="entry name" value="Sirtuin"/>
</dbReference>
<keyword evidence="7 18" id="KW-0812">Transmembrane</keyword>
<comment type="subcellular location">
    <subcellularLocation>
        <location evidence="2">Membrane</location>
        <topology evidence="2">Single-pass membrane protein</topology>
    </subcellularLocation>
</comment>
<dbReference type="AlphaFoldDB" id="A0A7S9GEM5"/>
<dbReference type="EMBL" id="MN933622">
    <property type="protein sequence ID" value="QPF70308.1"/>
    <property type="molecule type" value="mRNA"/>
</dbReference>
<dbReference type="PANTHER" id="PTHR24305:SF210">
    <property type="entry name" value="CYTOCHROME P450 MONOOXYGENASE ASQL-RELATED"/>
    <property type="match status" value="1"/>
</dbReference>
<keyword evidence="6" id="KW-0808">Transferase</keyword>
<dbReference type="Gene3D" id="3.40.50.1220">
    <property type="entry name" value="TPP-binding domain"/>
    <property type="match status" value="1"/>
</dbReference>
<evidence type="ECO:0000256" key="16">
    <source>
        <dbReference type="PROSITE-ProRule" id="PRU00236"/>
    </source>
</evidence>
<sequence>MENLGSRSAGVPIQELPSRLVILRNLPLLLTSVAVLLFVNLVATAVYNVYFHPLSKYPGPKYATMSTISWWLIGFTGRIEEWTRRQHEKYGEVVRLGPDRLSYTSPQALKDIYGHRSGGRLENGKDKRFYNRDINNECHVLNTEDVKEHGALRRIFSNAFSDRALKLQEPLIKRYVDQLVDMMRKTTMENADAKLEMVKLYNCTTFDIMGDLTFGEPLGLLEQSEYTPWVKAVFGSIKAQHLSRIMMEYPLLGKIAMLLTPKGLEEQVRMHFQHAADRVDRRLAKPDDGKPDIWGLVLDKGKDLISLGQMHANSSLFMIAGTETTATLLSGLTWYLLKNPEKLKKAVEEVRARSEEDLSLEELPRLPYLNACFEEGLRVYPPVPIGLPRETPEGGNMICGEWVPGKTRVSLHNWSAYRSAKNFKDPDSFVPERWLPNTGYDSDRKEVLQPFSFGPRNCLGKNLAYHEMRIIMAKVLWHFDLELCPESANWADQEAYSLWQKPELWCRAKPIPIATARKTKSLLAAYHTPRPSELPSPHLQAPAYIVYRRLLSLAIIGRKHKPHRQQAPKGKQAKGKNPNRGKPGRGWKMGQDESSIVDESIAPSTLDSRSLDGIAKYIREGRAKRVVFMVGAGISTSAGIPDFRSPDTGLYANLARLDLPYAEAVFDISYFNKNPMPFYTLAHELYPGKYRPTITHAFMRLLYDKGILLKVFTQNIDCLEREAGLPGEALVEAHGSFAEHACIECGAPFPDDEMKEFIRCMEPPHCKQEFCEGLVKPKIVFFGEALPAAFFENRELPAEADLAIVMGTSLTVQPFASLPNFVSHGCPRLLINKEQVGSIGSRGDDVMLLEDCDAGVRKLAEACGWLEELEALWAKLAPKAAADLGKEPPKTKEEAVEDEVARLSQEVDQTLKLAENQHKWLENHIETKAQTHASPQPEKTLSADPDMGNVTDNGESKAETPGDIKPDATPKVSLHERNGSLAHVFPHISNKPSL</sequence>
<evidence type="ECO:0000256" key="15">
    <source>
        <dbReference type="PIRSR" id="PIRSR602401-1"/>
    </source>
</evidence>
<dbReference type="GO" id="GO:0016020">
    <property type="term" value="C:membrane"/>
    <property type="evidence" value="ECO:0007669"/>
    <property type="project" value="UniProtKB-SubCell"/>
</dbReference>
<evidence type="ECO:0000256" key="9">
    <source>
        <dbReference type="ARBA" id="ARBA00022989"/>
    </source>
</evidence>
<dbReference type="InterPro" id="IPR029035">
    <property type="entry name" value="DHS-like_NAD/FAD-binding_dom"/>
</dbReference>
<feature type="active site" description="Proton acceptor" evidence="16">
    <location>
        <position position="734"/>
    </location>
</feature>
<evidence type="ECO:0000256" key="7">
    <source>
        <dbReference type="ARBA" id="ARBA00022692"/>
    </source>
</evidence>
<keyword evidence="12" id="KW-0520">NAD</keyword>
<feature type="compositionally biased region" description="Polar residues" evidence="17">
    <location>
        <begin position="930"/>
        <end position="939"/>
    </location>
</feature>
<dbReference type="Gene3D" id="3.30.1600.10">
    <property type="entry name" value="SIR2/SIRT2 'Small Domain"/>
    <property type="match status" value="1"/>
</dbReference>
<dbReference type="SUPFAM" id="SSF48264">
    <property type="entry name" value="Cytochrome P450"/>
    <property type="match status" value="1"/>
</dbReference>
<dbReference type="PANTHER" id="PTHR24305">
    <property type="entry name" value="CYTOCHROME P450"/>
    <property type="match status" value="1"/>
</dbReference>
<dbReference type="GO" id="GO:0016740">
    <property type="term" value="F:transferase activity"/>
    <property type="evidence" value="ECO:0007669"/>
    <property type="project" value="UniProtKB-KW"/>
</dbReference>
<evidence type="ECO:0000313" key="20">
    <source>
        <dbReference type="EMBL" id="QPF70308.1"/>
    </source>
</evidence>
<organism evidence="20">
    <name type="scientific">Lasiodiplodia theobromae</name>
    <dbReference type="NCBI Taxonomy" id="45133"/>
    <lineage>
        <taxon>Eukaryota</taxon>
        <taxon>Fungi</taxon>
        <taxon>Dikarya</taxon>
        <taxon>Ascomycota</taxon>
        <taxon>Pezizomycotina</taxon>
        <taxon>Dothideomycetes</taxon>
        <taxon>Dothideomycetes incertae sedis</taxon>
        <taxon>Botryosphaeriales</taxon>
        <taxon>Botryosphaeriaceae</taxon>
        <taxon>Lasiodiplodia</taxon>
    </lineage>
</organism>
<evidence type="ECO:0000256" key="14">
    <source>
        <dbReference type="ARBA" id="ARBA00023136"/>
    </source>
</evidence>
<keyword evidence="9 18" id="KW-1133">Transmembrane helix</keyword>
<evidence type="ECO:0000259" key="19">
    <source>
        <dbReference type="PROSITE" id="PS50305"/>
    </source>
</evidence>
<dbReference type="InterPro" id="IPR026591">
    <property type="entry name" value="Sirtuin_cat_small_dom_sf"/>
</dbReference>
<dbReference type="InterPro" id="IPR050121">
    <property type="entry name" value="Cytochrome_P450_monoxygenase"/>
</dbReference>
<comment type="similarity">
    <text evidence="3">Belongs to the sirtuin family. Class I subfamily.</text>
</comment>
<proteinExistence type="evidence at transcript level"/>
<dbReference type="InterPro" id="IPR036396">
    <property type="entry name" value="Cyt_P450_sf"/>
</dbReference>
<keyword evidence="5 15" id="KW-0349">Heme</keyword>
<dbReference type="CDD" id="cd11058">
    <property type="entry name" value="CYP60B-like"/>
    <property type="match status" value="1"/>
</dbReference>
<dbReference type="GO" id="GO:0070403">
    <property type="term" value="F:NAD+ binding"/>
    <property type="evidence" value="ECO:0007669"/>
    <property type="project" value="InterPro"/>
</dbReference>
<dbReference type="SUPFAM" id="SSF52467">
    <property type="entry name" value="DHS-like NAD/FAD-binding domain"/>
    <property type="match status" value="1"/>
</dbReference>
<evidence type="ECO:0000256" key="8">
    <source>
        <dbReference type="ARBA" id="ARBA00022723"/>
    </source>
</evidence>
<dbReference type="Gene3D" id="1.10.630.10">
    <property type="entry name" value="Cytochrome P450"/>
    <property type="match status" value="1"/>
</dbReference>
<dbReference type="GO" id="GO:0009403">
    <property type="term" value="P:toxin biosynthetic process"/>
    <property type="evidence" value="ECO:0007669"/>
    <property type="project" value="UniProtKB-ARBA"/>
</dbReference>
<dbReference type="GO" id="GO:0020037">
    <property type="term" value="F:heme binding"/>
    <property type="evidence" value="ECO:0007669"/>
    <property type="project" value="InterPro"/>
</dbReference>
<evidence type="ECO:0000256" key="2">
    <source>
        <dbReference type="ARBA" id="ARBA00004167"/>
    </source>
</evidence>
<feature type="compositionally biased region" description="Basic residues" evidence="17">
    <location>
        <begin position="560"/>
        <end position="585"/>
    </location>
</feature>
<evidence type="ECO:0000256" key="4">
    <source>
        <dbReference type="ARBA" id="ARBA00010617"/>
    </source>
</evidence>
<evidence type="ECO:0000256" key="6">
    <source>
        <dbReference type="ARBA" id="ARBA00022679"/>
    </source>
</evidence>
<dbReference type="PRINTS" id="PR00463">
    <property type="entry name" value="EP450I"/>
</dbReference>
<name>A0A7S9GEM5_9PEZI</name>
<dbReference type="GO" id="GO:0016705">
    <property type="term" value="F:oxidoreductase activity, acting on paired donors, with incorporation or reduction of molecular oxygen"/>
    <property type="evidence" value="ECO:0007669"/>
    <property type="project" value="InterPro"/>
</dbReference>